<proteinExistence type="predicted"/>
<sequence length="50" mass="5510">MQPPKGDFICAAKTEKWSLLGFGRNWPAHQLSGSMKETSHMSVHNAPTAQ</sequence>
<comment type="caution">
    <text evidence="1">The sequence shown here is derived from an EMBL/GenBank/DDBJ whole genome shotgun (WGS) entry which is preliminary data.</text>
</comment>
<dbReference type="EMBL" id="DUZY01000007">
    <property type="protein sequence ID" value="DAD44225.1"/>
    <property type="molecule type" value="Genomic_DNA"/>
</dbReference>
<protein>
    <submittedName>
        <fullName evidence="1">Uncharacterized protein</fullName>
    </submittedName>
</protein>
<dbReference type="Proteomes" id="UP000607653">
    <property type="component" value="Unassembled WGS sequence"/>
</dbReference>
<reference evidence="1 2" key="1">
    <citation type="journal article" date="2020" name="Mol. Biol. Evol.">
        <title>Distinct Expression and Methylation Patterns for Genes with Different Fates following a Single Whole-Genome Duplication in Flowering Plants.</title>
        <authorList>
            <person name="Shi T."/>
            <person name="Rahmani R.S."/>
            <person name="Gugger P.F."/>
            <person name="Wang M."/>
            <person name="Li H."/>
            <person name="Zhang Y."/>
            <person name="Li Z."/>
            <person name="Wang Q."/>
            <person name="Van de Peer Y."/>
            <person name="Marchal K."/>
            <person name="Chen J."/>
        </authorList>
    </citation>
    <scope>NUCLEOTIDE SEQUENCE [LARGE SCALE GENOMIC DNA]</scope>
    <source>
        <tissue evidence="1">Leaf</tissue>
    </source>
</reference>
<evidence type="ECO:0000313" key="2">
    <source>
        <dbReference type="Proteomes" id="UP000607653"/>
    </source>
</evidence>
<evidence type="ECO:0000313" key="1">
    <source>
        <dbReference type="EMBL" id="DAD44225.1"/>
    </source>
</evidence>
<dbReference type="AlphaFoldDB" id="A0A822ZL97"/>
<name>A0A822ZL97_NELNU</name>
<accession>A0A822ZL97</accession>
<keyword evidence="2" id="KW-1185">Reference proteome</keyword>
<gene>
    <name evidence="1" type="ORF">HUJ06_002455</name>
</gene>
<organism evidence="1 2">
    <name type="scientific">Nelumbo nucifera</name>
    <name type="common">Sacred lotus</name>
    <dbReference type="NCBI Taxonomy" id="4432"/>
    <lineage>
        <taxon>Eukaryota</taxon>
        <taxon>Viridiplantae</taxon>
        <taxon>Streptophyta</taxon>
        <taxon>Embryophyta</taxon>
        <taxon>Tracheophyta</taxon>
        <taxon>Spermatophyta</taxon>
        <taxon>Magnoliopsida</taxon>
        <taxon>Proteales</taxon>
        <taxon>Nelumbonaceae</taxon>
        <taxon>Nelumbo</taxon>
    </lineage>
</organism>